<dbReference type="AlphaFoldDB" id="X6NIV4"/>
<evidence type="ECO:0000256" key="5">
    <source>
        <dbReference type="ARBA" id="ARBA00022692"/>
    </source>
</evidence>
<dbReference type="Pfam" id="PF11051">
    <property type="entry name" value="Mannosyl_trans3"/>
    <property type="match status" value="1"/>
</dbReference>
<keyword evidence="5" id="KW-0812">Transmembrane</keyword>
<dbReference type="GO" id="GO:0005794">
    <property type="term" value="C:Golgi apparatus"/>
    <property type="evidence" value="ECO:0007669"/>
    <property type="project" value="TreeGrafter"/>
</dbReference>
<evidence type="ECO:0000256" key="9">
    <source>
        <dbReference type="ARBA" id="ARBA00023180"/>
    </source>
</evidence>
<evidence type="ECO:0000313" key="11">
    <source>
        <dbReference type="Proteomes" id="UP000023152"/>
    </source>
</evidence>
<evidence type="ECO:0000256" key="1">
    <source>
        <dbReference type="ARBA" id="ARBA00004606"/>
    </source>
</evidence>
<comment type="subcellular location">
    <subcellularLocation>
        <location evidence="1">Membrane</location>
        <topology evidence="1">Single-pass type II membrane protein</topology>
    </subcellularLocation>
</comment>
<keyword evidence="7" id="KW-1133">Transmembrane helix</keyword>
<evidence type="ECO:0000256" key="2">
    <source>
        <dbReference type="ARBA" id="ARBA00009105"/>
    </source>
</evidence>
<dbReference type="EMBL" id="ASPP01008656">
    <property type="protein sequence ID" value="ETO25282.1"/>
    <property type="molecule type" value="Genomic_DNA"/>
</dbReference>
<gene>
    <name evidence="10" type="ORF">RFI_11855</name>
</gene>
<organism evidence="10 11">
    <name type="scientific">Reticulomyxa filosa</name>
    <dbReference type="NCBI Taxonomy" id="46433"/>
    <lineage>
        <taxon>Eukaryota</taxon>
        <taxon>Sar</taxon>
        <taxon>Rhizaria</taxon>
        <taxon>Retaria</taxon>
        <taxon>Foraminifera</taxon>
        <taxon>Monothalamids</taxon>
        <taxon>Reticulomyxidae</taxon>
        <taxon>Reticulomyxa</taxon>
    </lineage>
</organism>
<dbReference type="InterPro" id="IPR022751">
    <property type="entry name" value="Alpha_mannosyltransferase"/>
</dbReference>
<accession>X6NIV4</accession>
<evidence type="ECO:0000256" key="4">
    <source>
        <dbReference type="ARBA" id="ARBA00022679"/>
    </source>
</evidence>
<dbReference type="PANTHER" id="PTHR31392">
    <property type="entry name" value="ALPHA-1,3-MANNOSYLTRANSFERASE MNN1-RELATED"/>
    <property type="match status" value="1"/>
</dbReference>
<keyword evidence="9" id="KW-0325">Glycoprotein</keyword>
<dbReference type="GO" id="GO:0016020">
    <property type="term" value="C:membrane"/>
    <property type="evidence" value="ECO:0007669"/>
    <property type="project" value="UniProtKB-SubCell"/>
</dbReference>
<keyword evidence="8" id="KW-0472">Membrane</keyword>
<evidence type="ECO:0000256" key="8">
    <source>
        <dbReference type="ARBA" id="ARBA00023136"/>
    </source>
</evidence>
<evidence type="ECO:0000256" key="3">
    <source>
        <dbReference type="ARBA" id="ARBA00022676"/>
    </source>
</evidence>
<dbReference type="GO" id="GO:0000033">
    <property type="term" value="F:alpha-1,3-mannosyltransferase activity"/>
    <property type="evidence" value="ECO:0007669"/>
    <property type="project" value="TreeGrafter"/>
</dbReference>
<proteinExistence type="inferred from homology"/>
<evidence type="ECO:0000256" key="6">
    <source>
        <dbReference type="ARBA" id="ARBA00022968"/>
    </source>
</evidence>
<dbReference type="PANTHER" id="PTHR31392:SF1">
    <property type="entry name" value="ALPHA-1,3-MANNOSYLTRANSFERASE MNN1-RELATED"/>
    <property type="match status" value="1"/>
</dbReference>
<keyword evidence="11" id="KW-1185">Reference proteome</keyword>
<comment type="caution">
    <text evidence="10">The sequence shown here is derived from an EMBL/GenBank/DDBJ whole genome shotgun (WGS) entry which is preliminary data.</text>
</comment>
<sequence>MRRNLLSSIEDIYITDWVGESALVLINAKHHQAALTILQELHRKHIRTELYDKMLGDKETFWLSILLSGQKPQFSSYGMQIIGTRFEKKRQICPAGNDVVVQYISAGALQRPNIFYLNGQSIEKLLDSQHPKRAHIRKKLQFISKPIIGHQRGTCRPLSQCKAFNDSTFDILIDRLSGHRKAFLQQLKKHQYVFKNHIFSEEVLF</sequence>
<keyword evidence="3" id="KW-0328">Glycosyltransferase</keyword>
<comment type="similarity">
    <text evidence="2">Belongs to the MNN1/MNT family.</text>
</comment>
<evidence type="ECO:0000256" key="7">
    <source>
        <dbReference type="ARBA" id="ARBA00022989"/>
    </source>
</evidence>
<keyword evidence="6" id="KW-0735">Signal-anchor</keyword>
<name>X6NIV4_RETFI</name>
<keyword evidence="4" id="KW-0808">Transferase</keyword>
<dbReference type="Proteomes" id="UP000023152">
    <property type="component" value="Unassembled WGS sequence"/>
</dbReference>
<reference evidence="10 11" key="1">
    <citation type="journal article" date="2013" name="Curr. Biol.">
        <title>The Genome of the Foraminiferan Reticulomyxa filosa.</title>
        <authorList>
            <person name="Glockner G."/>
            <person name="Hulsmann N."/>
            <person name="Schleicher M."/>
            <person name="Noegel A.A."/>
            <person name="Eichinger L."/>
            <person name="Gallinger C."/>
            <person name="Pawlowski J."/>
            <person name="Sierra R."/>
            <person name="Euteneuer U."/>
            <person name="Pillet L."/>
            <person name="Moustafa A."/>
            <person name="Platzer M."/>
            <person name="Groth M."/>
            <person name="Szafranski K."/>
            <person name="Schliwa M."/>
        </authorList>
    </citation>
    <scope>NUCLEOTIDE SEQUENCE [LARGE SCALE GENOMIC DNA]</scope>
</reference>
<protein>
    <submittedName>
        <fullName evidence="10">Uncharacterized protein</fullName>
    </submittedName>
</protein>
<dbReference type="GO" id="GO:0006493">
    <property type="term" value="P:protein O-linked glycosylation"/>
    <property type="evidence" value="ECO:0007669"/>
    <property type="project" value="TreeGrafter"/>
</dbReference>
<evidence type="ECO:0000313" key="10">
    <source>
        <dbReference type="EMBL" id="ETO25282.1"/>
    </source>
</evidence>
<dbReference type="OrthoDB" id="430354at2759"/>